<dbReference type="PROSITE" id="PS50880">
    <property type="entry name" value="TOPRIM"/>
    <property type="match status" value="1"/>
</dbReference>
<evidence type="ECO:0000256" key="2">
    <source>
        <dbReference type="ARBA" id="ARBA00009446"/>
    </source>
</evidence>
<evidence type="ECO:0000256" key="9">
    <source>
        <dbReference type="ARBA" id="ARBA00032235"/>
    </source>
</evidence>
<feature type="domain" description="Topo IA-type catalytic" evidence="12">
    <location>
        <begin position="131"/>
        <end position="577"/>
    </location>
</feature>
<dbReference type="Pfam" id="PF01751">
    <property type="entry name" value="Toprim"/>
    <property type="match status" value="1"/>
</dbReference>
<dbReference type="SMART" id="SM00436">
    <property type="entry name" value="TOP1Bc"/>
    <property type="match status" value="1"/>
</dbReference>
<name>A0A2A4TD76_9DELT</name>
<dbReference type="AlphaFoldDB" id="A0A2A4TD76"/>
<dbReference type="Gene3D" id="3.40.50.140">
    <property type="match status" value="1"/>
</dbReference>
<comment type="similarity">
    <text evidence="2">Belongs to the type IA topoisomerase family.</text>
</comment>
<sequence>MKLLIVESPNKSNTLELNLSSEDIFVIATKGSIKNFSENEFGIYKNSKGDFVGQYIEDKDKTKLLDKIQKLIDKSSHVFVGSDPDREGEVIAKHIVERFALSPSKYSRVYLYSLAKKDVLRALSGEQGIVNMMVASSGTTRRLIDRFVGYLLSPMLRESFVSSNKGKPRGIGRVSMKSLNFLANKQRELDDWEEHKIGRFYATYRIDEETTINAYSQEKYNANEKEWLDAKLKDTKKSEHIVFEHKPNFSFESPPAPLSTDELLSGAWFLYGFKESKTMELAQSLFHKSYITYHRADSKNFPIEAINEIIDYANEKFGEDKIEQAPREFKNSDFAQEGHGAIRPISFGVEMSPDTINKHGVVRDEIGFNGKYQFISEDEWKIYSFIWLRALASQFKSAYWDKSTALVKSAGIVWKIDANNLITSGWREIRGEILKKSVGLEWDEGNAPGQDISMICTNMQLELEEVTLSIRDARMPSRYSRGTLIAAMTSFGIGRPSTLHMYTDILIEKEYAVEADGMLEITELGMEIDNWCEEYVPVFLKKKFAKEHEEKLKEIAEGTLDPQIYMKEIYDILSEISEYIGYVMPDFGATEKQVEKIKVLEKDKNIIVGNTVINSNEKAKRFLETNDDGIKNSLGICPACNKGKITEKEKVFGCSNYKSGCKFSIWKESTKTFFHKFVRDVGSDEFTIIMKKLLAKETFVLDGLYSEKKERNFEMELAFTEYKEGKWRLGFITKESKDDDTNNTSPIKSISKKAGGKKEFENACKSFVLNRTEAFVVLIENTKLEDMLEFFKNNYTRTRIYQFNEMCIGVIAGVEKLDTAAFEKSLGTGVITNIATHDTFNSIIARVTTQQIKNKFIYKEEV</sequence>
<proteinExistence type="inferred from homology"/>
<keyword evidence="5" id="KW-0238">DNA-binding</keyword>
<evidence type="ECO:0000256" key="6">
    <source>
        <dbReference type="ARBA" id="ARBA00023235"/>
    </source>
</evidence>
<dbReference type="CDD" id="cd01028">
    <property type="entry name" value="TOPRIM_TopoIA"/>
    <property type="match status" value="1"/>
</dbReference>
<dbReference type="SMART" id="SM00493">
    <property type="entry name" value="TOPRIM"/>
    <property type="match status" value="1"/>
</dbReference>
<keyword evidence="4" id="KW-0799">Topoisomerase</keyword>
<dbReference type="GO" id="GO:0006265">
    <property type="term" value="P:DNA topological change"/>
    <property type="evidence" value="ECO:0007669"/>
    <property type="project" value="InterPro"/>
</dbReference>
<dbReference type="InterPro" id="IPR000380">
    <property type="entry name" value="Topo_IA"/>
</dbReference>
<dbReference type="SMART" id="SM00437">
    <property type="entry name" value="TOP1Ac"/>
    <property type="match status" value="1"/>
</dbReference>
<dbReference type="EMBL" id="NVSR01000001">
    <property type="protein sequence ID" value="PCI30907.1"/>
    <property type="molecule type" value="Genomic_DNA"/>
</dbReference>
<evidence type="ECO:0000259" key="11">
    <source>
        <dbReference type="PROSITE" id="PS50880"/>
    </source>
</evidence>
<evidence type="ECO:0000256" key="5">
    <source>
        <dbReference type="ARBA" id="ARBA00023125"/>
    </source>
</evidence>
<protein>
    <recommendedName>
        <fullName evidence="3">DNA topoisomerase</fullName>
        <ecNumber evidence="3">5.6.2.1</ecNumber>
    </recommendedName>
    <alternativeName>
        <fullName evidence="10">Omega-protein</fullName>
    </alternativeName>
    <alternativeName>
        <fullName evidence="9">Relaxing enzyme</fullName>
    </alternativeName>
    <alternativeName>
        <fullName evidence="7">Swivelase</fullName>
    </alternativeName>
    <alternativeName>
        <fullName evidence="8">Untwisting enzyme</fullName>
    </alternativeName>
</protein>
<evidence type="ECO:0000259" key="12">
    <source>
        <dbReference type="PROSITE" id="PS52039"/>
    </source>
</evidence>
<dbReference type="InterPro" id="IPR013826">
    <property type="entry name" value="Topo_IA_cen_sub3"/>
</dbReference>
<keyword evidence="6" id="KW-0413">Isomerase</keyword>
<dbReference type="Pfam" id="PF01131">
    <property type="entry name" value="Topoisom_bac"/>
    <property type="match status" value="1"/>
</dbReference>
<evidence type="ECO:0000256" key="7">
    <source>
        <dbReference type="ARBA" id="ARBA00030003"/>
    </source>
</evidence>
<dbReference type="Gene3D" id="1.10.290.10">
    <property type="entry name" value="Topoisomerase I, domain 4"/>
    <property type="match status" value="1"/>
</dbReference>
<dbReference type="SUPFAM" id="SSF56712">
    <property type="entry name" value="Prokaryotic type I DNA topoisomerase"/>
    <property type="match status" value="1"/>
</dbReference>
<dbReference type="PANTHER" id="PTHR42785">
    <property type="entry name" value="DNA TOPOISOMERASE, TYPE IA, CORE"/>
    <property type="match status" value="1"/>
</dbReference>
<comment type="caution">
    <text evidence="13">The sequence shown here is derived from an EMBL/GenBank/DDBJ whole genome shotgun (WGS) entry which is preliminary data.</text>
</comment>
<dbReference type="PANTHER" id="PTHR42785:SF1">
    <property type="entry name" value="DNA TOPOISOMERASE"/>
    <property type="match status" value="1"/>
</dbReference>
<accession>A0A2A4TD76</accession>
<gene>
    <name evidence="13" type="ORF">COB67_00185</name>
</gene>
<dbReference type="GO" id="GO:0003917">
    <property type="term" value="F:DNA topoisomerase type I (single strand cut, ATP-independent) activity"/>
    <property type="evidence" value="ECO:0007669"/>
    <property type="project" value="UniProtKB-EC"/>
</dbReference>
<dbReference type="PRINTS" id="PR00417">
    <property type="entry name" value="PRTPISMRASEI"/>
</dbReference>
<dbReference type="InterPro" id="IPR023405">
    <property type="entry name" value="Topo_IA_core_domain"/>
</dbReference>
<dbReference type="InterPro" id="IPR013825">
    <property type="entry name" value="Topo_IA_cen_sub2"/>
</dbReference>
<dbReference type="InterPro" id="IPR003602">
    <property type="entry name" value="Topo_IA_DNA-bd_dom"/>
</dbReference>
<evidence type="ECO:0000256" key="4">
    <source>
        <dbReference type="ARBA" id="ARBA00023029"/>
    </source>
</evidence>
<evidence type="ECO:0000256" key="3">
    <source>
        <dbReference type="ARBA" id="ARBA00012891"/>
    </source>
</evidence>
<dbReference type="PROSITE" id="PS52039">
    <property type="entry name" value="TOPO_IA_2"/>
    <property type="match status" value="1"/>
</dbReference>
<dbReference type="InterPro" id="IPR013497">
    <property type="entry name" value="Topo_IA_cen"/>
</dbReference>
<dbReference type="EC" id="5.6.2.1" evidence="3"/>
<dbReference type="Gene3D" id="1.10.460.10">
    <property type="entry name" value="Topoisomerase I, domain 2"/>
    <property type="match status" value="1"/>
</dbReference>
<evidence type="ECO:0000313" key="13">
    <source>
        <dbReference type="EMBL" id="PCI30907.1"/>
    </source>
</evidence>
<dbReference type="InterPro" id="IPR006171">
    <property type="entry name" value="TOPRIM_dom"/>
</dbReference>
<evidence type="ECO:0000313" key="14">
    <source>
        <dbReference type="Proteomes" id="UP000218113"/>
    </source>
</evidence>
<evidence type="ECO:0000256" key="1">
    <source>
        <dbReference type="ARBA" id="ARBA00000213"/>
    </source>
</evidence>
<organism evidence="13 14">
    <name type="scientific">SAR324 cluster bacterium</name>
    <dbReference type="NCBI Taxonomy" id="2024889"/>
    <lineage>
        <taxon>Bacteria</taxon>
        <taxon>Deltaproteobacteria</taxon>
        <taxon>SAR324 cluster</taxon>
    </lineage>
</organism>
<dbReference type="InterPro" id="IPR013824">
    <property type="entry name" value="Topo_IA_cen_sub1"/>
</dbReference>
<evidence type="ECO:0000256" key="10">
    <source>
        <dbReference type="ARBA" id="ARBA00032877"/>
    </source>
</evidence>
<dbReference type="GO" id="GO:0003677">
    <property type="term" value="F:DNA binding"/>
    <property type="evidence" value="ECO:0007669"/>
    <property type="project" value="UniProtKB-KW"/>
</dbReference>
<feature type="domain" description="Toprim" evidence="11">
    <location>
        <begin position="1"/>
        <end position="114"/>
    </location>
</feature>
<dbReference type="Proteomes" id="UP000218113">
    <property type="component" value="Unassembled WGS sequence"/>
</dbReference>
<comment type="catalytic activity">
    <reaction evidence="1">
        <text>ATP-independent breakage of single-stranded DNA, followed by passage and rejoining.</text>
        <dbReference type="EC" id="5.6.2.1"/>
    </reaction>
</comment>
<evidence type="ECO:0000256" key="8">
    <source>
        <dbReference type="ARBA" id="ARBA00031985"/>
    </source>
</evidence>
<dbReference type="Gene3D" id="2.70.20.10">
    <property type="entry name" value="Topoisomerase I, domain 3"/>
    <property type="match status" value="1"/>
</dbReference>
<reference evidence="14" key="1">
    <citation type="submission" date="2017-08" db="EMBL/GenBank/DDBJ databases">
        <title>A dynamic microbial community with high functional redundancy inhabits the cold, oxic subseafloor aquifer.</title>
        <authorList>
            <person name="Tully B.J."/>
            <person name="Wheat C.G."/>
            <person name="Glazer B.T."/>
            <person name="Huber J.A."/>
        </authorList>
    </citation>
    <scope>NUCLEOTIDE SEQUENCE [LARGE SCALE GENOMIC DNA]</scope>
</reference>
<dbReference type="InterPro" id="IPR003601">
    <property type="entry name" value="Topo_IA_2"/>
</dbReference>